<dbReference type="AlphaFoldDB" id="A0A0J7IV17"/>
<reference evidence="2 3" key="1">
    <citation type="journal article" date="2004" name="Int. J. Syst. Evol. Microbiol.">
        <title>Kaistella koreensis gen. nov., sp. nov., a novel member of the Chryseobacterium-Bergeyella-Riemerella branch.</title>
        <authorList>
            <person name="Kim M.K."/>
            <person name="Im W.T."/>
            <person name="Shin Y.K."/>
            <person name="Lim J.H."/>
            <person name="Kim S.H."/>
            <person name="Lee B.C."/>
            <person name="Park M.Y."/>
            <person name="Lee K.Y."/>
            <person name="Lee S.T."/>
        </authorList>
    </citation>
    <scope>NUCLEOTIDE SEQUENCE [LARGE SCALE GENOMIC DNA]</scope>
    <source>
        <strain evidence="2 3">CCUG 49689</strain>
    </source>
</reference>
<dbReference type="Proteomes" id="UP000035900">
    <property type="component" value="Unassembled WGS sequence"/>
</dbReference>
<sequence>MEAGSFFDLGEALERFLALREGLEWCDRREQCAAERSTGTKWSHGKPDPSRGFGAGEGHALIL</sequence>
<evidence type="ECO:0000313" key="2">
    <source>
        <dbReference type="EMBL" id="KMQ70088.1"/>
    </source>
</evidence>
<evidence type="ECO:0000256" key="1">
    <source>
        <dbReference type="SAM" id="MobiDB-lite"/>
    </source>
</evidence>
<dbReference type="EMBL" id="LFNG01000037">
    <property type="protein sequence ID" value="KMQ70088.1"/>
    <property type="molecule type" value="Genomic_DNA"/>
</dbReference>
<keyword evidence="3" id="KW-1185">Reference proteome</keyword>
<gene>
    <name evidence="2" type="ORF">ACM44_14210</name>
</gene>
<comment type="caution">
    <text evidence="2">The sequence shown here is derived from an EMBL/GenBank/DDBJ whole genome shotgun (WGS) entry which is preliminary data.</text>
</comment>
<evidence type="ECO:0000313" key="3">
    <source>
        <dbReference type="Proteomes" id="UP000035900"/>
    </source>
</evidence>
<protein>
    <submittedName>
        <fullName evidence="2">Uncharacterized protein</fullName>
    </submittedName>
</protein>
<dbReference type="PATRIC" id="fig|1304281.5.peg.3090"/>
<name>A0A0J7IV17_9FLAO</name>
<organism evidence="2 3">
    <name type="scientific">Chryseobacterium koreense CCUG 49689</name>
    <dbReference type="NCBI Taxonomy" id="1304281"/>
    <lineage>
        <taxon>Bacteria</taxon>
        <taxon>Pseudomonadati</taxon>
        <taxon>Bacteroidota</taxon>
        <taxon>Flavobacteriia</taxon>
        <taxon>Flavobacteriales</taxon>
        <taxon>Weeksellaceae</taxon>
        <taxon>Chryseobacterium group</taxon>
        <taxon>Chryseobacterium</taxon>
    </lineage>
</organism>
<proteinExistence type="predicted"/>
<accession>A0A0J7IV17</accession>
<dbReference type="STRING" id="1304281.ACM44_14210"/>
<feature type="region of interest" description="Disordered" evidence="1">
    <location>
        <begin position="35"/>
        <end position="63"/>
    </location>
</feature>